<accession>A0ABS5P7E2</accession>
<proteinExistence type="predicted"/>
<dbReference type="Proteomes" id="UP000722625">
    <property type="component" value="Unassembled WGS sequence"/>
</dbReference>
<name>A0ABS5P7E2_9FLAO</name>
<keyword evidence="2" id="KW-1185">Reference proteome</keyword>
<evidence type="ECO:0000313" key="2">
    <source>
        <dbReference type="Proteomes" id="UP000722625"/>
    </source>
</evidence>
<comment type="caution">
    <text evidence="1">The sequence shown here is derived from an EMBL/GenBank/DDBJ whole genome shotgun (WGS) entry which is preliminary data.</text>
</comment>
<dbReference type="EMBL" id="JAGYVZ010000003">
    <property type="protein sequence ID" value="MBS7230189.1"/>
    <property type="molecule type" value="Genomic_DNA"/>
</dbReference>
<dbReference type="RefSeq" id="WP_213295706.1">
    <property type="nucleotide sequence ID" value="NZ_JAGYVZ010000003.1"/>
</dbReference>
<protein>
    <submittedName>
        <fullName evidence="1">Uncharacterized protein</fullName>
    </submittedName>
</protein>
<organism evidence="1 2">
    <name type="scientific">Flavobacterium psychroterrae</name>
    <dbReference type="NCBI Taxonomy" id="2133767"/>
    <lineage>
        <taxon>Bacteria</taxon>
        <taxon>Pseudomonadati</taxon>
        <taxon>Bacteroidota</taxon>
        <taxon>Flavobacteriia</taxon>
        <taxon>Flavobacteriales</taxon>
        <taxon>Flavobacteriaceae</taxon>
        <taxon>Flavobacterium</taxon>
    </lineage>
</organism>
<evidence type="ECO:0000313" key="1">
    <source>
        <dbReference type="EMBL" id="MBS7230189.1"/>
    </source>
</evidence>
<sequence length="80" mass="9109">MINCKQKEIIVGVLGKQYSPKIIEHLNKKKIFNSNGVPYSNPSIQKIVSGTQKNNIVELEIGKLLVKVKKKEQTKNNLYK</sequence>
<reference evidence="1 2" key="1">
    <citation type="journal article" date="2018" name="Int. J. Syst. Evol. Microbiol.">
        <title>Flavobacterium chryseum sp. nov. and Flavobacterium psychroterrae sp. nov., novel environmental bacteria isolated from Antarctica.</title>
        <authorList>
            <person name="Kralova S."/>
            <person name="Svec P."/>
            <person name="Busse H.J."/>
            <person name="Stankova E."/>
            <person name="Vaczi P."/>
            <person name="Sedlacek I."/>
        </authorList>
    </citation>
    <scope>NUCLEOTIDE SEQUENCE [LARGE SCALE GENOMIC DNA]</scope>
    <source>
        <strain evidence="1 2">CCM 8827</strain>
    </source>
</reference>
<gene>
    <name evidence="1" type="ORF">KHA90_04055</name>
</gene>